<reference evidence="1 2" key="1">
    <citation type="journal article" date="2018" name="Mol. Biol. Evol.">
        <title>Broad Genomic Sampling Reveals a Smut Pathogenic Ancestry of the Fungal Clade Ustilaginomycotina.</title>
        <authorList>
            <person name="Kijpornyongpan T."/>
            <person name="Mondo S.J."/>
            <person name="Barry K."/>
            <person name="Sandor L."/>
            <person name="Lee J."/>
            <person name="Lipzen A."/>
            <person name="Pangilinan J."/>
            <person name="LaButti K."/>
            <person name="Hainaut M."/>
            <person name="Henrissat B."/>
            <person name="Grigoriev I.V."/>
            <person name="Spatafora J.W."/>
            <person name="Aime M.C."/>
        </authorList>
    </citation>
    <scope>NUCLEOTIDE SEQUENCE [LARGE SCALE GENOMIC DNA]</scope>
    <source>
        <strain evidence="1 2">SA 807</strain>
    </source>
</reference>
<evidence type="ECO:0000313" key="1">
    <source>
        <dbReference type="EMBL" id="PWN51646.1"/>
    </source>
</evidence>
<protein>
    <submittedName>
        <fullName evidence="1">Uncharacterized protein</fullName>
    </submittedName>
</protein>
<accession>A0ACD0P0W2</accession>
<dbReference type="EMBL" id="KZ819827">
    <property type="protein sequence ID" value="PWN51646.1"/>
    <property type="molecule type" value="Genomic_DNA"/>
</dbReference>
<dbReference type="Proteomes" id="UP000245626">
    <property type="component" value="Unassembled WGS sequence"/>
</dbReference>
<keyword evidence="2" id="KW-1185">Reference proteome</keyword>
<sequence>MDVGVLSSPASRESHGSLLDSLPDIGGEGVLESPFHFPQPPPRVRERQLLTRPSLPLLLDTKLGTQDLGELSRRPSAPLLGSARQASLGFTSGWGWEDSSPAVSDSMSADTEMSARTSFSLGASLVSEPETLGPMTPVTPGTNPWRPKELTLVRKRLESSTGEASAAFQAASSLARGLVGLGIAASQAGERAMGSSCSVPESPATGMLASPFTGVCQSNSSGPRDLLLSGSGGPPTKRFGGQRSREASFSSAAGRETDELRSKASFHNLRSPIPVPVLPNTPTFSCAKLAPAPQAWQDAVDDASEARRVAEFEARMKERHLQELEFSQAQFHSPQAEVHPLPLSQSTSSSPPQEQSSGTHHNATRAEGYSMKRKPPPAPLDLSLSAGANPGDHAREAVVRQEALIHQESENGDGPRGTGDDGLDQPLRVSMSKNPCDSNVLRRLPEQGEGAGVRRFEEPPATAFYDFESGGSSDDEADAQQARSFHDGALPSCNVESAREGLTRTPPKGNAQFNLLIRLASPTSASLHCPGEGQDAGSEASSREPETAFEFPLDESTTSAPADKGPVHSGLGYLERQQAEGVPEEFRRTDTTPSLGSLDATGSSARPARTSFPISIVEVPPTSPPSANPYRPRPPSDLRRVQDRDGAVSPKSAAPITSPRIKSSEWAAAFSFPKTPSTARSDSSLDSNTAISTHSVTRRRESKRNAVHHSSGLASARRASSSSRRSLSFSSSVPHPEASGSRSRSSSAVDRVQHPKPKRMADLVPAQQRRRPEPSHPVDLPASAPSTTRIDENAEKFAGMVEGEGKVTPSGLSSRWSSGSEPELDHPNKSPGPKKSSRSKRVTPNGSRKNSLVGAGSLLGRDSLAGPSKINMVSHTLSSSFSGPKAFFSSLSGIKKKSISSGTSTSESSSSPGTPLTGASCEGFTFPPPPRAEFLTEYPFPTPPPSYYAQHMNLPKSGKGAAAPHPSTEAKPAKVTLTTQQLLEQARNNIWPSYQYDDGGIPGRRPIGQDLTLPHVPMLKAHPEGFYQRAYYHHQSPYDVAALERQLPGFQGPRHIFGAHSIEFPSTAHPVRDDQLHSEEVARAATKPISRVDPQPPKGLRHARTVSNLSSSSDWNRSSPDRRQLATMVVHPSPESSRPCGTHYPTCSVKEGVKTSPTVTMSSLFENSRSRLEGREF</sequence>
<organism evidence="1 2">
    <name type="scientific">Violaceomyces palustris</name>
    <dbReference type="NCBI Taxonomy" id="1673888"/>
    <lineage>
        <taxon>Eukaryota</taxon>
        <taxon>Fungi</taxon>
        <taxon>Dikarya</taxon>
        <taxon>Basidiomycota</taxon>
        <taxon>Ustilaginomycotina</taxon>
        <taxon>Ustilaginomycetes</taxon>
        <taxon>Violaceomycetales</taxon>
        <taxon>Violaceomycetaceae</taxon>
        <taxon>Violaceomyces</taxon>
    </lineage>
</organism>
<gene>
    <name evidence="1" type="ORF">IE53DRAFT_41610</name>
</gene>
<name>A0ACD0P0W2_9BASI</name>
<proteinExistence type="predicted"/>
<evidence type="ECO:0000313" key="2">
    <source>
        <dbReference type="Proteomes" id="UP000245626"/>
    </source>
</evidence>